<keyword evidence="1" id="KW-0472">Membrane</keyword>
<evidence type="ECO:0000313" key="2">
    <source>
        <dbReference type="EMBL" id="THJ75014.1"/>
    </source>
</evidence>
<gene>
    <name evidence="2" type="ORF">E7Y31_07955</name>
</gene>
<dbReference type="OrthoDB" id="3212658at2"/>
<accession>A0A4S5ERG6</accession>
<feature type="transmembrane region" description="Helical" evidence="1">
    <location>
        <begin position="12"/>
        <end position="36"/>
    </location>
</feature>
<dbReference type="RefSeq" id="WP_136447608.1">
    <property type="nucleotide sequence ID" value="NZ_SSXH01000136.1"/>
</dbReference>
<dbReference type="Proteomes" id="UP000305282">
    <property type="component" value="Unassembled WGS sequence"/>
</dbReference>
<protein>
    <submittedName>
        <fullName evidence="2">Uncharacterized protein</fullName>
    </submittedName>
</protein>
<reference evidence="2 3" key="1">
    <citation type="submission" date="2019-04" db="EMBL/GenBank/DDBJ databases">
        <title>Draft genome sequences for three unisolated Alnus-infective Frankia Sp+ strains, AgTrS, AiOr and AvVan, the first sequenced Frankia strains able to sporulate in-planta.</title>
        <authorList>
            <person name="Bethencourt L."/>
            <person name="Vautrin F."/>
            <person name="Taib N."/>
            <person name="Dubost A."/>
            <person name="Castro-Garcia L."/>
            <person name="Imbaud O."/>
            <person name="Abrouk D."/>
            <person name="Fournier P."/>
            <person name="Briolay J."/>
            <person name="Nguyen A."/>
            <person name="Normand P."/>
            <person name="Fernandez M.P."/>
            <person name="Brochier-Armanet C."/>
            <person name="Herrera-Belaroussi A."/>
        </authorList>
    </citation>
    <scope>NUCLEOTIDE SEQUENCE [LARGE SCALE GENOMIC DNA]</scope>
    <source>
        <strain evidence="2 3">AvVan</strain>
    </source>
</reference>
<keyword evidence="1" id="KW-1133">Transmembrane helix</keyword>
<keyword evidence="3" id="KW-1185">Reference proteome</keyword>
<keyword evidence="1" id="KW-0812">Transmembrane</keyword>
<evidence type="ECO:0000313" key="3">
    <source>
        <dbReference type="Proteomes" id="UP000305282"/>
    </source>
</evidence>
<comment type="caution">
    <text evidence="2">The sequence shown here is derived from an EMBL/GenBank/DDBJ whole genome shotgun (WGS) entry which is preliminary data.</text>
</comment>
<proteinExistence type="predicted"/>
<dbReference type="EMBL" id="SSXH01000136">
    <property type="protein sequence ID" value="THJ75014.1"/>
    <property type="molecule type" value="Genomic_DNA"/>
</dbReference>
<sequence length="118" mass="13246">MSPILASGRAGNFLRSLLIIAVLVLTMRTVYLLWFFHTPAWTSRPHDIRYCGGWYERADTPDVTGSQARRTAGGDLKAVMRSPVLRPITAHRPSSACPQYLFAKVSKDVYVTYRATDD</sequence>
<evidence type="ECO:0000256" key="1">
    <source>
        <dbReference type="SAM" id="Phobius"/>
    </source>
</evidence>
<organism evidence="2 3">
    <name type="scientific">Candidatus Frankia alpina</name>
    <dbReference type="NCBI Taxonomy" id="2699483"/>
    <lineage>
        <taxon>Bacteria</taxon>
        <taxon>Bacillati</taxon>
        <taxon>Actinomycetota</taxon>
        <taxon>Actinomycetes</taxon>
        <taxon>Frankiales</taxon>
        <taxon>Frankiaceae</taxon>
        <taxon>Frankia</taxon>
    </lineage>
</organism>
<dbReference type="AlphaFoldDB" id="A0A4S5ERG6"/>
<name>A0A4S5ERG6_9ACTN</name>